<dbReference type="SUPFAM" id="SSF103473">
    <property type="entry name" value="MFS general substrate transporter"/>
    <property type="match status" value="1"/>
</dbReference>
<feature type="transmembrane region" description="Helical" evidence="4">
    <location>
        <begin position="172"/>
        <end position="193"/>
    </location>
</feature>
<keyword evidence="1 4" id="KW-0812">Transmembrane</keyword>
<dbReference type="Proteomes" id="UP000663828">
    <property type="component" value="Unassembled WGS sequence"/>
</dbReference>
<dbReference type="AlphaFoldDB" id="A0A814Q6Y9"/>
<reference evidence="5" key="1">
    <citation type="submission" date="2021-02" db="EMBL/GenBank/DDBJ databases">
        <authorList>
            <person name="Nowell W R."/>
        </authorList>
    </citation>
    <scope>NUCLEOTIDE SEQUENCE</scope>
</reference>
<organism evidence="5 6">
    <name type="scientific">Adineta ricciae</name>
    <name type="common">Rotifer</name>
    <dbReference type="NCBI Taxonomy" id="249248"/>
    <lineage>
        <taxon>Eukaryota</taxon>
        <taxon>Metazoa</taxon>
        <taxon>Spiralia</taxon>
        <taxon>Gnathifera</taxon>
        <taxon>Rotifera</taxon>
        <taxon>Eurotatoria</taxon>
        <taxon>Bdelloidea</taxon>
        <taxon>Adinetida</taxon>
        <taxon>Adinetidae</taxon>
        <taxon>Adineta</taxon>
    </lineage>
</organism>
<dbReference type="Pfam" id="PF07690">
    <property type="entry name" value="MFS_1"/>
    <property type="match status" value="1"/>
</dbReference>
<feature type="transmembrane region" description="Helical" evidence="4">
    <location>
        <begin position="374"/>
        <end position="391"/>
    </location>
</feature>
<feature type="transmembrane region" description="Helical" evidence="4">
    <location>
        <begin position="403"/>
        <end position="420"/>
    </location>
</feature>
<keyword evidence="3 4" id="KW-0472">Membrane</keyword>
<gene>
    <name evidence="5" type="ORF">XAT740_LOCUS19137</name>
</gene>
<feature type="transmembrane region" description="Helical" evidence="4">
    <location>
        <begin position="239"/>
        <end position="266"/>
    </location>
</feature>
<dbReference type="EMBL" id="CAJNOR010001298">
    <property type="protein sequence ID" value="CAF1116380.1"/>
    <property type="molecule type" value="Genomic_DNA"/>
</dbReference>
<feature type="transmembrane region" description="Helical" evidence="4">
    <location>
        <begin position="58"/>
        <end position="85"/>
    </location>
</feature>
<comment type="caution">
    <text evidence="5">The sequence shown here is derived from an EMBL/GenBank/DDBJ whole genome shotgun (WGS) entry which is preliminary data.</text>
</comment>
<feature type="transmembrane region" description="Helical" evidence="4">
    <location>
        <begin position="26"/>
        <end position="46"/>
    </location>
</feature>
<feature type="transmembrane region" description="Helical" evidence="4">
    <location>
        <begin position="118"/>
        <end position="138"/>
    </location>
</feature>
<name>A0A814Q6Y9_ADIRI</name>
<dbReference type="PANTHER" id="PTHR23121:SF9">
    <property type="entry name" value="SODIUM-DEPENDENT GLUCOSE TRANSPORTER 1"/>
    <property type="match status" value="1"/>
</dbReference>
<evidence type="ECO:0000256" key="2">
    <source>
        <dbReference type="ARBA" id="ARBA00022989"/>
    </source>
</evidence>
<feature type="transmembrane region" description="Helical" evidence="4">
    <location>
        <begin position="314"/>
        <end position="334"/>
    </location>
</feature>
<evidence type="ECO:0000256" key="4">
    <source>
        <dbReference type="SAM" id="Phobius"/>
    </source>
</evidence>
<dbReference type="InterPro" id="IPR036259">
    <property type="entry name" value="MFS_trans_sf"/>
</dbReference>
<dbReference type="GO" id="GO:0022857">
    <property type="term" value="F:transmembrane transporter activity"/>
    <property type="evidence" value="ECO:0007669"/>
    <property type="project" value="InterPro"/>
</dbReference>
<keyword evidence="2 4" id="KW-1133">Transmembrane helix</keyword>
<accession>A0A814Q6Y9</accession>
<evidence type="ECO:0000256" key="3">
    <source>
        <dbReference type="ARBA" id="ARBA00023136"/>
    </source>
</evidence>
<keyword evidence="6" id="KW-1185">Reference proteome</keyword>
<dbReference type="PANTHER" id="PTHR23121">
    <property type="entry name" value="SODIUM-DEPENDENT GLUCOSE TRANSPORTER 1"/>
    <property type="match status" value="1"/>
</dbReference>
<feature type="transmembrane region" description="Helical" evidence="4">
    <location>
        <begin position="286"/>
        <end position="307"/>
    </location>
</feature>
<feature type="transmembrane region" description="Helical" evidence="4">
    <location>
        <begin position="91"/>
        <end position="111"/>
    </location>
</feature>
<protein>
    <submittedName>
        <fullName evidence="5">Uncharacterized protein</fullName>
    </submittedName>
</protein>
<dbReference type="Gene3D" id="1.20.1250.20">
    <property type="entry name" value="MFS general substrate transporter like domains"/>
    <property type="match status" value="1"/>
</dbReference>
<dbReference type="InterPro" id="IPR011701">
    <property type="entry name" value="MFS"/>
</dbReference>
<evidence type="ECO:0000313" key="5">
    <source>
        <dbReference type="EMBL" id="CAF1116380.1"/>
    </source>
</evidence>
<evidence type="ECO:0000313" key="6">
    <source>
        <dbReference type="Proteomes" id="UP000663828"/>
    </source>
</evidence>
<evidence type="ECO:0000256" key="1">
    <source>
        <dbReference type="ARBA" id="ARBA00022692"/>
    </source>
</evidence>
<sequence>MNFQVQLIGPTMPTIAINMNVSYSQMGSVVAARNFGYLIANLFVIIQHGAIKKYAYPILTVAFVLATIVMFSVPFVKVMILMTALFFLQGITYGLTDLCATHILLTMWNLYFAAPFSVARAGVGTGGVFVYLFIYPFLTKQGASHNDTNVSGINSTLTVVSATKSAQFNISIPYFITGSLCALIALGHLFLAFREAKNKKERLEFKQSDYGTLTSNGGQDEEVPSPYSPRTFGYGDYRYGLTLCIIFICYIIAVGGNELGFPAFYFTFLKSDRFNVSNSEANLDNILFWLTNAASRIPVAILCVYVATSIILSVILTSGLCVGIIWLIVIWVVGATSTSLCILGTAAGAVLGALFPLSMAYISERMQVTHVALAYLYSGEAIGGVLFSKISGDVIDRDARHFITLYTAGIAVNVILYFAAESVYFAHQRKTSFDTQTSVTNGVTLAPENVTEQEDK</sequence>
<proteinExistence type="predicted"/>
<feature type="transmembrane region" description="Helical" evidence="4">
    <location>
        <begin position="340"/>
        <end position="362"/>
    </location>
</feature>